<name>A0AAN8TSW2_SOLBU</name>
<sequence length="41" mass="4804">MEARRPGDCGPRIWDDDYLQSQASIYVEKNTRSKQQSSKKM</sequence>
<reference evidence="1 2" key="1">
    <citation type="submission" date="2024-02" db="EMBL/GenBank/DDBJ databases">
        <title>de novo genome assembly of Solanum bulbocastanum strain 11H21.</title>
        <authorList>
            <person name="Hosaka A.J."/>
        </authorList>
    </citation>
    <scope>NUCLEOTIDE SEQUENCE [LARGE SCALE GENOMIC DNA]</scope>
    <source>
        <tissue evidence="1">Young leaves</tissue>
    </source>
</reference>
<accession>A0AAN8TSW2</accession>
<dbReference type="AlphaFoldDB" id="A0AAN8TSW2"/>
<dbReference type="Proteomes" id="UP001371456">
    <property type="component" value="Unassembled WGS sequence"/>
</dbReference>
<gene>
    <name evidence="1" type="ORF">RDI58_007466</name>
</gene>
<comment type="caution">
    <text evidence="1">The sequence shown here is derived from an EMBL/GenBank/DDBJ whole genome shotgun (WGS) entry which is preliminary data.</text>
</comment>
<protein>
    <submittedName>
        <fullName evidence="1">Uncharacterized protein</fullName>
    </submittedName>
</protein>
<organism evidence="1 2">
    <name type="scientific">Solanum bulbocastanum</name>
    <name type="common">Wild potato</name>
    <dbReference type="NCBI Taxonomy" id="147425"/>
    <lineage>
        <taxon>Eukaryota</taxon>
        <taxon>Viridiplantae</taxon>
        <taxon>Streptophyta</taxon>
        <taxon>Embryophyta</taxon>
        <taxon>Tracheophyta</taxon>
        <taxon>Spermatophyta</taxon>
        <taxon>Magnoliopsida</taxon>
        <taxon>eudicotyledons</taxon>
        <taxon>Gunneridae</taxon>
        <taxon>Pentapetalae</taxon>
        <taxon>asterids</taxon>
        <taxon>lamiids</taxon>
        <taxon>Solanales</taxon>
        <taxon>Solanaceae</taxon>
        <taxon>Solanoideae</taxon>
        <taxon>Solaneae</taxon>
        <taxon>Solanum</taxon>
    </lineage>
</organism>
<keyword evidence="2" id="KW-1185">Reference proteome</keyword>
<dbReference type="EMBL" id="JBANQN010000003">
    <property type="protein sequence ID" value="KAK6794013.1"/>
    <property type="molecule type" value="Genomic_DNA"/>
</dbReference>
<evidence type="ECO:0000313" key="1">
    <source>
        <dbReference type="EMBL" id="KAK6794013.1"/>
    </source>
</evidence>
<evidence type="ECO:0000313" key="2">
    <source>
        <dbReference type="Proteomes" id="UP001371456"/>
    </source>
</evidence>
<proteinExistence type="predicted"/>